<feature type="region of interest" description="Disordered" evidence="2">
    <location>
        <begin position="533"/>
        <end position="552"/>
    </location>
</feature>
<feature type="region of interest" description="Disordered" evidence="2">
    <location>
        <begin position="339"/>
        <end position="375"/>
    </location>
</feature>
<dbReference type="CTD" id="646851"/>
<organism evidence="3 4">
    <name type="scientific">Delphinapterus leucas</name>
    <name type="common">Beluga whale</name>
    <dbReference type="NCBI Taxonomy" id="9749"/>
    <lineage>
        <taxon>Eukaryota</taxon>
        <taxon>Metazoa</taxon>
        <taxon>Chordata</taxon>
        <taxon>Craniata</taxon>
        <taxon>Vertebrata</taxon>
        <taxon>Euteleostomi</taxon>
        <taxon>Mammalia</taxon>
        <taxon>Eutheria</taxon>
        <taxon>Laurasiatheria</taxon>
        <taxon>Artiodactyla</taxon>
        <taxon>Whippomorpha</taxon>
        <taxon>Cetacea</taxon>
        <taxon>Odontoceti</taxon>
        <taxon>Monodontidae</taxon>
        <taxon>Delphinapterus</taxon>
    </lineage>
</organism>
<evidence type="ECO:0000256" key="1">
    <source>
        <dbReference type="ARBA" id="ARBA00008666"/>
    </source>
</evidence>
<reference evidence="4" key="1">
    <citation type="submission" date="2025-08" db="UniProtKB">
        <authorList>
            <consortium name="RefSeq"/>
        </authorList>
    </citation>
    <scope>IDENTIFICATION</scope>
    <source>
        <tissue evidence="4">Blood</tissue>
    </source>
</reference>
<dbReference type="Pfam" id="PF14922">
    <property type="entry name" value="FWWh"/>
    <property type="match status" value="1"/>
</dbReference>
<dbReference type="InParanoid" id="A0A2Y9Q0R3"/>
<proteinExistence type="inferred from homology"/>
<protein>
    <submittedName>
        <fullName evidence="4">Protein FAM227A</fullName>
    </submittedName>
</protein>
<dbReference type="RefSeq" id="XP_022452684.1">
    <property type="nucleotide sequence ID" value="XM_022596976.1"/>
</dbReference>
<dbReference type="PANTHER" id="PTHR33560">
    <property type="entry name" value="PROTEIN FAM227B"/>
    <property type="match status" value="1"/>
</dbReference>
<dbReference type="InterPro" id="IPR029417">
    <property type="entry name" value="FAM227"/>
</dbReference>
<evidence type="ECO:0000313" key="4">
    <source>
        <dbReference type="RefSeq" id="XP_022452684.1"/>
    </source>
</evidence>
<evidence type="ECO:0000256" key="2">
    <source>
        <dbReference type="SAM" id="MobiDB-lite"/>
    </source>
</evidence>
<dbReference type="KEGG" id="dle:111186407"/>
<dbReference type="Proteomes" id="UP000248483">
    <property type="component" value="Unplaced"/>
</dbReference>
<comment type="similarity">
    <text evidence="1">Belongs to the FAM227 family.</text>
</comment>
<name>A0A2Y9Q0R3_DELLE</name>
<dbReference type="STRING" id="9749.A0A2Y9Q0R3"/>
<keyword evidence="3" id="KW-1185">Reference proteome</keyword>
<dbReference type="AlphaFoldDB" id="A0A2Y9Q0R3"/>
<accession>A0A2Y9Q0R3</accession>
<dbReference type="GeneID" id="111186407"/>
<evidence type="ECO:0000313" key="3">
    <source>
        <dbReference type="Proteomes" id="UP000248483"/>
    </source>
</evidence>
<dbReference type="PANTHER" id="PTHR33560:SF1">
    <property type="entry name" value="PROTEIN FAM227A"/>
    <property type="match status" value="1"/>
</dbReference>
<sequence>MADFRNMDVINFTALPMVPVDEHLPVSFTARKAMKDAMRKNLEDSPPSCCTGSIQQVNQGIAETDLSPNPLVHSLAIEKYEMEKKALKGERSRGSLGDREKSERKSQCICKGSESRNVKSFIIKRKTADKNMLAELYQYPQFDNSKPNNLPNGVDFYDMVGNVIQAERNPLSGKSFCSDRELEQFLCSPSVRAMWLDSFWWIFHERYQPKKEVQSKLFDRIAQHYAFLLSRESRSHYEEALLKRLPSLLSKALYTSFCCCFPQSWFNTHEFKSDICNTMSLWISGIYPCPHSYNSWDYSKLDPERFQREELMLQRESLLKGKVRDFSFLTSRRYSSQKSPQSKKVCCPQSSDMNSNNERTSFAQKNSMDGSQIQNTSKEHNYQTLVLRKATQQVKRISAARELENMLPKPSYPACKSPEMTSNLFNIYGKSPLIVYFLLNHASLQQPGKDVLMVRREKTKTIPESTLTYVEVISLTLSNMKKRRDDLHQLNQFHWSEWNHFNAYLEELHNNFLREVKNIDQRAKDKKQANHMFIQPSTFIEDSPEKKSRRSHQREIAFLLRKEKQERESEWKQKLNYSSFSPSSPDEFYSLELGSPYKISDISTTRKVIKKSKPMQKK</sequence>
<gene>
    <name evidence="4" type="primary">FAM227A</name>
</gene>